<name>A0A1J5P429_NEOTH</name>
<evidence type="ECO:0000256" key="7">
    <source>
        <dbReference type="ARBA" id="ARBA00022967"/>
    </source>
</evidence>
<dbReference type="CDD" id="cd03215">
    <property type="entry name" value="ABC_Carb_Monos_II"/>
    <property type="match status" value="1"/>
</dbReference>
<dbReference type="AlphaFoldDB" id="A0A1J5P429"/>
<feature type="domain" description="ABC transporter" evidence="9">
    <location>
        <begin position="251"/>
        <end position="495"/>
    </location>
</feature>
<dbReference type="InterPro" id="IPR017871">
    <property type="entry name" value="ABC_transporter-like_CS"/>
</dbReference>
<evidence type="ECO:0000313" key="10">
    <source>
        <dbReference type="EMBL" id="OIQ58685.1"/>
    </source>
</evidence>
<dbReference type="EC" id="3.6.3.17" evidence="10"/>
<dbReference type="Proteomes" id="UP000182811">
    <property type="component" value="Unassembled WGS sequence"/>
</dbReference>
<evidence type="ECO:0000256" key="3">
    <source>
        <dbReference type="ARBA" id="ARBA00022475"/>
    </source>
</evidence>
<keyword evidence="8" id="KW-0472">Membrane</keyword>
<dbReference type="InterPro" id="IPR050107">
    <property type="entry name" value="ABC_carbohydrate_import_ATPase"/>
</dbReference>
<dbReference type="PROSITE" id="PS50893">
    <property type="entry name" value="ABC_TRANSPORTER_2"/>
    <property type="match status" value="2"/>
</dbReference>
<dbReference type="InterPro" id="IPR027417">
    <property type="entry name" value="P-loop_NTPase"/>
</dbReference>
<keyword evidence="7" id="KW-1278">Translocase</keyword>
<dbReference type="InterPro" id="IPR003439">
    <property type="entry name" value="ABC_transporter-like_ATP-bd"/>
</dbReference>
<keyword evidence="2" id="KW-0813">Transport</keyword>
<dbReference type="PROSITE" id="PS00211">
    <property type="entry name" value="ABC_TRANSPORTER_1"/>
    <property type="match status" value="2"/>
</dbReference>
<dbReference type="GO" id="GO:0005524">
    <property type="term" value="F:ATP binding"/>
    <property type="evidence" value="ECO:0007669"/>
    <property type="project" value="UniProtKB-KW"/>
</dbReference>
<dbReference type="InterPro" id="IPR003593">
    <property type="entry name" value="AAA+_ATPase"/>
</dbReference>
<dbReference type="EMBL" id="MDDC01000012">
    <property type="protein sequence ID" value="OIQ58685.1"/>
    <property type="molecule type" value="Genomic_DNA"/>
</dbReference>
<evidence type="ECO:0000313" key="11">
    <source>
        <dbReference type="Proteomes" id="UP000182811"/>
    </source>
</evidence>
<organism evidence="10 11">
    <name type="scientific">Neomoorella thermoacetica</name>
    <name type="common">Clostridium thermoaceticum</name>
    <dbReference type="NCBI Taxonomy" id="1525"/>
    <lineage>
        <taxon>Bacteria</taxon>
        <taxon>Bacillati</taxon>
        <taxon>Bacillota</taxon>
        <taxon>Clostridia</taxon>
        <taxon>Neomoorellales</taxon>
        <taxon>Neomoorellaceae</taxon>
        <taxon>Neomoorella</taxon>
    </lineage>
</organism>
<proteinExistence type="predicted"/>
<dbReference type="PANTHER" id="PTHR43790">
    <property type="entry name" value="CARBOHYDRATE TRANSPORT ATP-BINDING PROTEIN MG119-RELATED"/>
    <property type="match status" value="1"/>
</dbReference>
<dbReference type="GO" id="GO:0016887">
    <property type="term" value="F:ATP hydrolysis activity"/>
    <property type="evidence" value="ECO:0007669"/>
    <property type="project" value="InterPro"/>
</dbReference>
<evidence type="ECO:0000256" key="1">
    <source>
        <dbReference type="ARBA" id="ARBA00004202"/>
    </source>
</evidence>
<accession>A0A1J5P429</accession>
<keyword evidence="6 10" id="KW-0067">ATP-binding</keyword>
<keyword evidence="3" id="KW-1003">Cell membrane</keyword>
<dbReference type="SMART" id="SM00382">
    <property type="entry name" value="AAA"/>
    <property type="match status" value="1"/>
</dbReference>
<keyword evidence="10" id="KW-0378">Hydrolase</keyword>
<evidence type="ECO:0000256" key="2">
    <source>
        <dbReference type="ARBA" id="ARBA00022448"/>
    </source>
</evidence>
<dbReference type="GO" id="GO:0005886">
    <property type="term" value="C:plasma membrane"/>
    <property type="evidence" value="ECO:0007669"/>
    <property type="project" value="UniProtKB-SubCell"/>
</dbReference>
<feature type="domain" description="ABC transporter" evidence="9">
    <location>
        <begin position="1"/>
        <end position="234"/>
    </location>
</feature>
<dbReference type="PANTHER" id="PTHR43790:SF4">
    <property type="entry name" value="GUANOSINE IMPORT ATP-BINDING PROTEIN NUPO"/>
    <property type="match status" value="1"/>
</dbReference>
<dbReference type="SUPFAM" id="SSF52540">
    <property type="entry name" value="P-loop containing nucleoside triphosphate hydrolases"/>
    <property type="match status" value="2"/>
</dbReference>
<evidence type="ECO:0000256" key="8">
    <source>
        <dbReference type="ARBA" id="ARBA00023136"/>
    </source>
</evidence>
<evidence type="ECO:0000256" key="6">
    <source>
        <dbReference type="ARBA" id="ARBA00022840"/>
    </source>
</evidence>
<protein>
    <submittedName>
        <fullName evidence="10">Galactose/methyl galactoside import ATP-binding protein MglA</fullName>
        <ecNumber evidence="10">3.6.3.17</ecNumber>
    </submittedName>
</protein>
<keyword evidence="5" id="KW-0547">Nucleotide-binding</keyword>
<comment type="subcellular location">
    <subcellularLocation>
        <location evidence="1">Cell membrane</location>
        <topology evidence="1">Peripheral membrane protein</topology>
    </subcellularLocation>
</comment>
<sequence>MRGITKRFPGVLANDHVDLEIRAGEVLALLGENGAGKSTLMSILYGLYQPDEGEILVNGRPVKITSPRAALELGIGMVHQHFMLVPTLTVAENVALGLPSPKGAFLDLKAVGRKIKEISNTYGLAVNPDAYVWQLSVGEQQRVEIVKVLYRGASLLILDEPTAVLTPQEAGELIELLKNMAGQGRPVVFISHKLNEVMAVSDRVTVLRDGRVVAVRKTRETSPQELARLMVGRDMNPPAARRQRPPGKNVLELQDVWANGDKGTPALRGIFLEVRQGEILGIAGVSGNGQKELAEVISGLRKATKGRTLLDGKDITNWPPEKIIKQGLGYIPEDRLHVGTIPSFAVWENLILKDHCRPPYAKGIFLNNQGIRSQAAALVESFGVKTPGLDTPTGRLSGGNIQRVILAREITRKPSVLVAAYPARGLDIGATEYVRLKLMEARDNGMEVLLISEDLEEIMTLSDRIAVIYEGQLMRVMDAREADERSLGLLMAGIRQAAS</sequence>
<evidence type="ECO:0000256" key="5">
    <source>
        <dbReference type="ARBA" id="ARBA00022741"/>
    </source>
</evidence>
<evidence type="ECO:0000256" key="4">
    <source>
        <dbReference type="ARBA" id="ARBA00022737"/>
    </source>
</evidence>
<evidence type="ECO:0000259" key="9">
    <source>
        <dbReference type="PROSITE" id="PS50893"/>
    </source>
</evidence>
<comment type="caution">
    <text evidence="10">The sequence shown here is derived from an EMBL/GenBank/DDBJ whole genome shotgun (WGS) entry which is preliminary data.</text>
</comment>
<dbReference type="Pfam" id="PF00005">
    <property type="entry name" value="ABC_tran"/>
    <property type="match status" value="2"/>
</dbReference>
<dbReference type="Gene3D" id="3.40.50.300">
    <property type="entry name" value="P-loop containing nucleotide triphosphate hydrolases"/>
    <property type="match status" value="2"/>
</dbReference>
<dbReference type="CDD" id="cd03216">
    <property type="entry name" value="ABC_Carb_Monos_I"/>
    <property type="match status" value="1"/>
</dbReference>
<gene>
    <name evidence="10" type="primary">mglA_3</name>
    <name evidence="10" type="ORF">MOTE_16770</name>
</gene>
<dbReference type="FunFam" id="3.40.50.300:FF:000127">
    <property type="entry name" value="Ribose import ATP-binding protein RbsA"/>
    <property type="match status" value="1"/>
</dbReference>
<reference evidence="10 11" key="1">
    <citation type="submission" date="2016-08" db="EMBL/GenBank/DDBJ databases">
        <title>Genome-based comparison of Moorella thermoacetic strains.</title>
        <authorList>
            <person name="Poehlein A."/>
            <person name="Bengelsdorf F.R."/>
            <person name="Esser C."/>
            <person name="Duerre P."/>
            <person name="Daniel R."/>
        </authorList>
    </citation>
    <scope>NUCLEOTIDE SEQUENCE [LARGE SCALE GENOMIC DNA]</scope>
    <source>
        <strain evidence="10 11">DSM 21394</strain>
    </source>
</reference>
<keyword evidence="4" id="KW-0677">Repeat</keyword>